<reference evidence="1" key="1">
    <citation type="submission" date="2020-05" db="EMBL/GenBank/DDBJ databases">
        <title>Large-scale comparative analyses of tick genomes elucidate their genetic diversity and vector capacities.</title>
        <authorList>
            <person name="Jia N."/>
            <person name="Wang J."/>
            <person name="Shi W."/>
            <person name="Du L."/>
            <person name="Sun Y."/>
            <person name="Zhan W."/>
            <person name="Jiang J."/>
            <person name="Wang Q."/>
            <person name="Zhang B."/>
            <person name="Ji P."/>
            <person name="Sakyi L.B."/>
            <person name="Cui X."/>
            <person name="Yuan T."/>
            <person name="Jiang B."/>
            <person name="Yang W."/>
            <person name="Lam T.T.-Y."/>
            <person name="Chang Q."/>
            <person name="Ding S."/>
            <person name="Wang X."/>
            <person name="Zhu J."/>
            <person name="Ruan X."/>
            <person name="Zhao L."/>
            <person name="Wei J."/>
            <person name="Que T."/>
            <person name="Du C."/>
            <person name="Cheng J."/>
            <person name="Dai P."/>
            <person name="Han X."/>
            <person name="Huang E."/>
            <person name="Gao Y."/>
            <person name="Liu J."/>
            <person name="Shao H."/>
            <person name="Ye R."/>
            <person name="Li L."/>
            <person name="Wei W."/>
            <person name="Wang X."/>
            <person name="Wang C."/>
            <person name="Yang T."/>
            <person name="Huo Q."/>
            <person name="Li W."/>
            <person name="Guo W."/>
            <person name="Chen H."/>
            <person name="Zhou L."/>
            <person name="Ni X."/>
            <person name="Tian J."/>
            <person name="Zhou Y."/>
            <person name="Sheng Y."/>
            <person name="Liu T."/>
            <person name="Pan Y."/>
            <person name="Xia L."/>
            <person name="Li J."/>
            <person name="Zhao F."/>
            <person name="Cao W."/>
        </authorList>
    </citation>
    <scope>NUCLEOTIDE SEQUENCE</scope>
    <source>
        <strain evidence="1">Hyas-2018</strain>
    </source>
</reference>
<organism evidence="1 2">
    <name type="scientific">Hyalomma asiaticum</name>
    <name type="common">Tick</name>
    <dbReference type="NCBI Taxonomy" id="266040"/>
    <lineage>
        <taxon>Eukaryota</taxon>
        <taxon>Metazoa</taxon>
        <taxon>Ecdysozoa</taxon>
        <taxon>Arthropoda</taxon>
        <taxon>Chelicerata</taxon>
        <taxon>Arachnida</taxon>
        <taxon>Acari</taxon>
        <taxon>Parasitiformes</taxon>
        <taxon>Ixodida</taxon>
        <taxon>Ixodoidea</taxon>
        <taxon>Ixodidae</taxon>
        <taxon>Hyalomminae</taxon>
        <taxon>Hyalomma</taxon>
    </lineage>
</organism>
<protein>
    <submittedName>
        <fullName evidence="1">Uncharacterized protein</fullName>
    </submittedName>
</protein>
<gene>
    <name evidence="1" type="ORF">HPB50_017490</name>
</gene>
<evidence type="ECO:0000313" key="1">
    <source>
        <dbReference type="EMBL" id="KAH6924433.1"/>
    </source>
</evidence>
<name>A0ACB7RP75_HYAAI</name>
<sequence length="113" mass="12445">MHLVALPTVFFPRAAPYAVRPRSPARARPARSDTERTLLPRLAVPVLRSPAWSARAPTPGWKRERGCGGGGALITWRRPPGSGPHRWSFFISSPTRSHSAALCLLQTVRPWAC</sequence>
<comment type="caution">
    <text evidence="1">The sequence shown here is derived from an EMBL/GenBank/DDBJ whole genome shotgun (WGS) entry which is preliminary data.</text>
</comment>
<accession>A0ACB7RP75</accession>
<evidence type="ECO:0000313" key="2">
    <source>
        <dbReference type="Proteomes" id="UP000821845"/>
    </source>
</evidence>
<keyword evidence="2" id="KW-1185">Reference proteome</keyword>
<dbReference type="Proteomes" id="UP000821845">
    <property type="component" value="Chromosome 8"/>
</dbReference>
<dbReference type="EMBL" id="CM023488">
    <property type="protein sequence ID" value="KAH6924433.1"/>
    <property type="molecule type" value="Genomic_DNA"/>
</dbReference>
<proteinExistence type="predicted"/>